<gene>
    <name evidence="2" type="ORF">OLEA9_A051857</name>
</gene>
<dbReference type="PANTHER" id="PTHR47584:SF14">
    <property type="entry name" value="L10-INTERACTING MYB DOMAIN-CONTAINING PROTEIN-LIKE"/>
    <property type="match status" value="1"/>
</dbReference>
<evidence type="ECO:0000313" key="2">
    <source>
        <dbReference type="EMBL" id="CAA3002796.1"/>
    </source>
</evidence>
<dbReference type="AlphaFoldDB" id="A0A8S0TGF6"/>
<dbReference type="Pfam" id="PF12776">
    <property type="entry name" value="Myb_DNA-bind_3"/>
    <property type="match status" value="1"/>
</dbReference>
<sequence length="332" mass="38086">MATPIYQYAPSLIFCSQSHDLLSDFAQFLLPFEDGPQIQSVQSLDNSNSSTLSTLGYRLTRLDLNPFDEKVEDLPICRPTTRTPIATPELSMAPLLSFSWNGRRRLALGLLSSEHEPIPAATPFRRSDRRIDTQKCAKWDPQEHHIFISMAEHITAEGHRRGKCFTTVGWERIWELFNKRAGEDWTVTQLENHWSVIRTNHKLLMELLRFSGIHYELNSGGRIKANDWLWEQKIKENPKYGKFRYNDNNEIFHTYGKLFGATQDSTKYALTPMKLSQHDLDVSSNCDAQVDFNDMLLINAETTDSCDGPAEGRLNSLMDIFVGRSGEKRRGK</sequence>
<comment type="caution">
    <text evidence="2">The sequence shown here is derived from an EMBL/GenBank/DDBJ whole genome shotgun (WGS) entry which is preliminary data.</text>
</comment>
<reference evidence="2 3" key="1">
    <citation type="submission" date="2019-12" db="EMBL/GenBank/DDBJ databases">
        <authorList>
            <person name="Alioto T."/>
            <person name="Alioto T."/>
            <person name="Gomez Garrido J."/>
        </authorList>
    </citation>
    <scope>NUCLEOTIDE SEQUENCE [LARGE SCALE GENOMIC DNA]</scope>
</reference>
<organism evidence="2 3">
    <name type="scientific">Olea europaea subsp. europaea</name>
    <dbReference type="NCBI Taxonomy" id="158383"/>
    <lineage>
        <taxon>Eukaryota</taxon>
        <taxon>Viridiplantae</taxon>
        <taxon>Streptophyta</taxon>
        <taxon>Embryophyta</taxon>
        <taxon>Tracheophyta</taxon>
        <taxon>Spermatophyta</taxon>
        <taxon>Magnoliopsida</taxon>
        <taxon>eudicotyledons</taxon>
        <taxon>Gunneridae</taxon>
        <taxon>Pentapetalae</taxon>
        <taxon>asterids</taxon>
        <taxon>lamiids</taxon>
        <taxon>Lamiales</taxon>
        <taxon>Oleaceae</taxon>
        <taxon>Oleeae</taxon>
        <taxon>Olea</taxon>
    </lineage>
</organism>
<proteinExistence type="predicted"/>
<feature type="domain" description="Myb/SANT-like" evidence="1">
    <location>
        <begin position="138"/>
        <end position="232"/>
    </location>
</feature>
<evidence type="ECO:0000313" key="3">
    <source>
        <dbReference type="Proteomes" id="UP000594638"/>
    </source>
</evidence>
<dbReference type="OrthoDB" id="1528276at2759"/>
<accession>A0A8S0TGF6</accession>
<name>A0A8S0TGF6_OLEEU</name>
<dbReference type="EMBL" id="CACTIH010005879">
    <property type="protein sequence ID" value="CAA3002796.1"/>
    <property type="molecule type" value="Genomic_DNA"/>
</dbReference>
<evidence type="ECO:0000259" key="1">
    <source>
        <dbReference type="Pfam" id="PF12776"/>
    </source>
</evidence>
<dbReference type="Proteomes" id="UP000594638">
    <property type="component" value="Unassembled WGS sequence"/>
</dbReference>
<dbReference type="InterPro" id="IPR045026">
    <property type="entry name" value="LIMYB"/>
</dbReference>
<dbReference type="InterPro" id="IPR024752">
    <property type="entry name" value="Myb/SANT-like_dom"/>
</dbReference>
<protein>
    <recommendedName>
        <fullName evidence="1">Myb/SANT-like domain-containing protein</fullName>
    </recommendedName>
</protein>
<keyword evidence="3" id="KW-1185">Reference proteome</keyword>
<dbReference type="Gramene" id="OE9A051857T1">
    <property type="protein sequence ID" value="OE9A051857C1"/>
    <property type="gene ID" value="OE9A051857"/>
</dbReference>
<dbReference type="PANTHER" id="PTHR47584">
    <property type="match status" value="1"/>
</dbReference>